<evidence type="ECO:0000313" key="2">
    <source>
        <dbReference type="Proteomes" id="UP000737113"/>
    </source>
</evidence>
<comment type="caution">
    <text evidence="1">The sequence shown here is derived from an EMBL/GenBank/DDBJ whole genome shotgun (WGS) entry which is preliminary data.</text>
</comment>
<proteinExistence type="predicted"/>
<keyword evidence="2" id="KW-1185">Reference proteome</keyword>
<organism evidence="1 2">
    <name type="scientific">Shewanella salipaludis</name>
    <dbReference type="NCBI Taxonomy" id="2723052"/>
    <lineage>
        <taxon>Bacteria</taxon>
        <taxon>Pseudomonadati</taxon>
        <taxon>Pseudomonadota</taxon>
        <taxon>Gammaproteobacteria</taxon>
        <taxon>Alteromonadales</taxon>
        <taxon>Shewanellaceae</taxon>
        <taxon>Shewanella</taxon>
    </lineage>
</organism>
<sequence length="243" mass="27281">MRLMTLILVTLILVTQLAWAVPPDQGLRFATSNTIEPYFFADKPGGIQYDLLAAALKLKQRHIESLVLAPNRRALRLVETQKADCLINAPDGLERLHYTQSLIEYQNSLFSLSADHLAIHKVEDLQFIPLVGFQNASQYLGEDFARMAAKNPEYLEVNNQQHQLSMLFKHHAKAIVLERRIFAHYRHLLAGKLDTAQPVTETSLFAPAPRPIACRSQAIATVLDEGISLLKASGAYDEILKNQ</sequence>
<dbReference type="AlphaFoldDB" id="A0A972JKS1"/>
<dbReference type="EMBL" id="JAAXYH010000005">
    <property type="protein sequence ID" value="NMH65439.1"/>
    <property type="molecule type" value="Genomic_DNA"/>
</dbReference>
<gene>
    <name evidence="1" type="ORF">HC757_09670</name>
</gene>
<name>A0A972JKS1_9GAMM</name>
<accession>A0A972JKS1</accession>
<dbReference type="Proteomes" id="UP000737113">
    <property type="component" value="Unassembled WGS sequence"/>
</dbReference>
<dbReference type="SUPFAM" id="SSF53850">
    <property type="entry name" value="Periplasmic binding protein-like II"/>
    <property type="match status" value="1"/>
</dbReference>
<protein>
    <submittedName>
        <fullName evidence="1">Transporter substrate-binding domain-containing protein</fullName>
    </submittedName>
</protein>
<dbReference type="Gene3D" id="3.40.190.10">
    <property type="entry name" value="Periplasmic binding protein-like II"/>
    <property type="match status" value="2"/>
</dbReference>
<evidence type="ECO:0000313" key="1">
    <source>
        <dbReference type="EMBL" id="NMH65439.1"/>
    </source>
</evidence>
<reference evidence="1" key="1">
    <citation type="submission" date="2020-04" db="EMBL/GenBank/DDBJ databases">
        <title>Description of Shewanella salipaludis sp. nov., isolated from a salt marsh.</title>
        <authorList>
            <person name="Park S."/>
            <person name="Yoon J.-H."/>
        </authorList>
    </citation>
    <scope>NUCLEOTIDE SEQUENCE</scope>
    <source>
        <strain evidence="1">SHSM-M6</strain>
    </source>
</reference>